<name>A0A934QEI3_9PROT</name>
<dbReference type="EMBL" id="NRRE01000006">
    <property type="protein sequence ID" value="MBK1695706.1"/>
    <property type="molecule type" value="Genomic_DNA"/>
</dbReference>
<evidence type="ECO:0000313" key="3">
    <source>
        <dbReference type="Proteomes" id="UP000778970"/>
    </source>
</evidence>
<proteinExistence type="predicted"/>
<accession>A0A934QEI3</accession>
<protein>
    <recommendedName>
        <fullName evidence="4">Lipoprotein</fullName>
    </recommendedName>
</protein>
<reference evidence="2" key="1">
    <citation type="submission" date="2017-08" db="EMBL/GenBank/DDBJ databases">
        <authorList>
            <person name="Imhoff J.F."/>
            <person name="Rahn T."/>
            <person name="Kuenzel S."/>
            <person name="Neulinger S.C."/>
        </authorList>
    </citation>
    <scope>NUCLEOTIDE SEQUENCE</scope>
    <source>
        <strain evidence="2">DSM 9154</strain>
    </source>
</reference>
<dbReference type="AlphaFoldDB" id="A0A934QEI3"/>
<evidence type="ECO:0000313" key="2">
    <source>
        <dbReference type="EMBL" id="MBK1695706.1"/>
    </source>
</evidence>
<sequence length="289" mass="31278">MSARRAAVWLAATLPFVLLSGPLTAAEYRTNLPTVLDRPEASAPTADPAPQAATIRADFARGYANAGSPRLAVYWNRPFSARLSQWVAFGRLRIDRTASVTGQLDDQDGGDQRLQLDSAESGKVVLERNAGQDARARRLDPLAAAEFEAGFTRPLLASGADLVDRAVILRVTDSNIGRGTGPGRLDDAQLVETEALKSFADLLVQITMLDDTDAPLDTAFQVKVTRIADGGIIANLVTRGRDTTDTQKHRWQATAGSYEKKAQTESVRVSALAQHVALETMQALAQRWR</sequence>
<dbReference type="RefSeq" id="WP_027288481.1">
    <property type="nucleotide sequence ID" value="NZ_NRRE01000006.1"/>
</dbReference>
<dbReference type="Proteomes" id="UP000778970">
    <property type="component" value="Unassembled WGS sequence"/>
</dbReference>
<reference evidence="2" key="2">
    <citation type="journal article" date="2020" name="Microorganisms">
        <title>Osmotic Adaptation and Compatible Solute Biosynthesis of Phototrophic Bacteria as Revealed from Genome Analyses.</title>
        <authorList>
            <person name="Imhoff J.F."/>
            <person name="Rahn T."/>
            <person name="Kunzel S."/>
            <person name="Keller A."/>
            <person name="Neulinger S.C."/>
        </authorList>
    </citation>
    <scope>NUCLEOTIDE SEQUENCE</scope>
    <source>
        <strain evidence="2">DSM 9154</strain>
    </source>
</reference>
<keyword evidence="3" id="KW-1185">Reference proteome</keyword>
<organism evidence="2 3">
    <name type="scientific">Rhodovibrio salinarum</name>
    <dbReference type="NCBI Taxonomy" id="1087"/>
    <lineage>
        <taxon>Bacteria</taxon>
        <taxon>Pseudomonadati</taxon>
        <taxon>Pseudomonadota</taxon>
        <taxon>Alphaproteobacteria</taxon>
        <taxon>Rhodospirillales</taxon>
        <taxon>Rhodovibrionaceae</taxon>
        <taxon>Rhodovibrio</taxon>
    </lineage>
</organism>
<gene>
    <name evidence="2" type="ORF">CKO21_00400</name>
</gene>
<evidence type="ECO:0000256" key="1">
    <source>
        <dbReference type="SAM" id="SignalP"/>
    </source>
</evidence>
<feature type="signal peptide" evidence="1">
    <location>
        <begin position="1"/>
        <end position="25"/>
    </location>
</feature>
<evidence type="ECO:0008006" key="4">
    <source>
        <dbReference type="Google" id="ProtNLM"/>
    </source>
</evidence>
<keyword evidence="1" id="KW-0732">Signal</keyword>
<feature type="chain" id="PRO_5037174371" description="Lipoprotein" evidence="1">
    <location>
        <begin position="26"/>
        <end position="289"/>
    </location>
</feature>
<comment type="caution">
    <text evidence="2">The sequence shown here is derived from an EMBL/GenBank/DDBJ whole genome shotgun (WGS) entry which is preliminary data.</text>
</comment>